<dbReference type="PANTHER" id="PTHR28222:SF1">
    <property type="entry name" value="DASH COMPLEX SUBUNIT DAD4"/>
    <property type="match status" value="1"/>
</dbReference>
<keyword evidence="7" id="KW-0963">Cytoplasm</keyword>
<dbReference type="OMA" id="SQMWANY"/>
<dbReference type="GO" id="GO:0042729">
    <property type="term" value="C:DASH complex"/>
    <property type="evidence" value="ECO:0007669"/>
    <property type="project" value="InterPro"/>
</dbReference>
<evidence type="ECO:0000256" key="13">
    <source>
        <dbReference type="ARBA" id="ARBA00023242"/>
    </source>
</evidence>
<evidence type="ECO:0000256" key="3">
    <source>
        <dbReference type="ARBA" id="ARBA00004629"/>
    </source>
</evidence>
<keyword evidence="20" id="KW-1185">Reference proteome</keyword>
<dbReference type="GO" id="GO:0008608">
    <property type="term" value="P:attachment of spindle microtubules to kinetochore"/>
    <property type="evidence" value="ECO:0007669"/>
    <property type="project" value="InterPro"/>
</dbReference>
<dbReference type="GO" id="GO:0072686">
    <property type="term" value="C:mitotic spindle"/>
    <property type="evidence" value="ECO:0007669"/>
    <property type="project" value="InterPro"/>
</dbReference>
<comment type="similarity">
    <text evidence="4">Belongs to the DASH complex DAD4 family.</text>
</comment>
<keyword evidence="6" id="KW-0158">Chromosome</keyword>
<evidence type="ECO:0000313" key="19">
    <source>
        <dbReference type="EMBL" id="CCX31290.1"/>
    </source>
</evidence>
<keyword evidence="14" id="KW-0131">Cell cycle</keyword>
<dbReference type="Proteomes" id="UP000018144">
    <property type="component" value="Unassembled WGS sequence"/>
</dbReference>
<keyword evidence="9" id="KW-0493">Microtubule</keyword>
<feature type="coiled-coil region" evidence="17">
    <location>
        <begin position="13"/>
        <end position="40"/>
    </location>
</feature>
<proteinExistence type="inferred from homology"/>
<feature type="region of interest" description="Disordered" evidence="18">
    <location>
        <begin position="70"/>
        <end position="95"/>
    </location>
</feature>
<evidence type="ECO:0000256" key="14">
    <source>
        <dbReference type="ARBA" id="ARBA00023306"/>
    </source>
</evidence>
<comment type="subcellular location">
    <subcellularLocation>
        <location evidence="3">Chromosome</location>
        <location evidence="3">Centromere</location>
        <location evidence="3">Kinetochore</location>
    </subcellularLocation>
    <subcellularLocation>
        <location evidence="2">Cytoplasm</location>
        <location evidence="2">Cytoskeleton</location>
        <location evidence="2">Spindle</location>
    </subcellularLocation>
    <subcellularLocation>
        <location evidence="1">Nucleus</location>
    </subcellularLocation>
</comment>
<evidence type="ECO:0000256" key="5">
    <source>
        <dbReference type="ARBA" id="ARBA00020259"/>
    </source>
</evidence>
<dbReference type="OrthoDB" id="5516652at2759"/>
<protein>
    <recommendedName>
        <fullName evidence="5">DASH complex subunit DAD4</fullName>
    </recommendedName>
    <alternativeName>
        <fullName evidence="16">Outer kinetochore protein DAD4</fullName>
    </alternativeName>
</protein>
<accession>U4LPQ5</accession>
<keyword evidence="8" id="KW-0132">Cell division</keyword>
<dbReference type="EMBL" id="HF935585">
    <property type="protein sequence ID" value="CCX31290.1"/>
    <property type="molecule type" value="Genomic_DNA"/>
</dbReference>
<dbReference type="eggNOG" id="ENOG502S890">
    <property type="taxonomic scope" value="Eukaryota"/>
</dbReference>
<evidence type="ECO:0000256" key="6">
    <source>
        <dbReference type="ARBA" id="ARBA00022454"/>
    </source>
</evidence>
<evidence type="ECO:0000256" key="1">
    <source>
        <dbReference type="ARBA" id="ARBA00004123"/>
    </source>
</evidence>
<name>U4LPQ5_PYROM</name>
<dbReference type="GO" id="GO:0051301">
    <property type="term" value="P:cell division"/>
    <property type="evidence" value="ECO:0007669"/>
    <property type="project" value="UniProtKB-KW"/>
</dbReference>
<evidence type="ECO:0000256" key="17">
    <source>
        <dbReference type="SAM" id="Coils"/>
    </source>
</evidence>
<evidence type="ECO:0000256" key="2">
    <source>
        <dbReference type="ARBA" id="ARBA00004186"/>
    </source>
</evidence>
<organism evidence="19 20">
    <name type="scientific">Pyronema omphalodes (strain CBS 100304)</name>
    <name type="common">Pyronema confluens</name>
    <dbReference type="NCBI Taxonomy" id="1076935"/>
    <lineage>
        <taxon>Eukaryota</taxon>
        <taxon>Fungi</taxon>
        <taxon>Dikarya</taxon>
        <taxon>Ascomycota</taxon>
        <taxon>Pezizomycotina</taxon>
        <taxon>Pezizomycetes</taxon>
        <taxon>Pezizales</taxon>
        <taxon>Pyronemataceae</taxon>
        <taxon>Pyronema</taxon>
    </lineage>
</organism>
<dbReference type="Pfam" id="PF08650">
    <property type="entry name" value="DASH_Dad4"/>
    <property type="match status" value="1"/>
</dbReference>
<keyword evidence="12" id="KW-0206">Cytoskeleton</keyword>
<evidence type="ECO:0000256" key="18">
    <source>
        <dbReference type="SAM" id="MobiDB-lite"/>
    </source>
</evidence>
<keyword evidence="15" id="KW-0137">Centromere</keyword>
<evidence type="ECO:0000313" key="20">
    <source>
        <dbReference type="Proteomes" id="UP000018144"/>
    </source>
</evidence>
<reference evidence="19 20" key="1">
    <citation type="journal article" date="2013" name="PLoS Genet.">
        <title>The genome and development-dependent transcriptomes of Pyronema confluens: a window into fungal evolution.</title>
        <authorList>
            <person name="Traeger S."/>
            <person name="Altegoer F."/>
            <person name="Freitag M."/>
            <person name="Gabaldon T."/>
            <person name="Kempken F."/>
            <person name="Kumar A."/>
            <person name="Marcet-Houben M."/>
            <person name="Poggeler S."/>
            <person name="Stajich J.E."/>
            <person name="Nowrousian M."/>
        </authorList>
    </citation>
    <scope>NUCLEOTIDE SEQUENCE [LARGE SCALE GENOMIC DNA]</scope>
    <source>
        <strain evidence="20">CBS 100304</strain>
        <tissue evidence="19">Vegetative mycelium</tissue>
    </source>
</reference>
<evidence type="ECO:0000256" key="16">
    <source>
        <dbReference type="ARBA" id="ARBA00030569"/>
    </source>
</evidence>
<evidence type="ECO:0000256" key="11">
    <source>
        <dbReference type="ARBA" id="ARBA00022838"/>
    </source>
</evidence>
<dbReference type="GO" id="GO:0005874">
    <property type="term" value="C:microtubule"/>
    <property type="evidence" value="ECO:0007669"/>
    <property type="project" value="UniProtKB-KW"/>
</dbReference>
<dbReference type="STRING" id="1076935.U4LPQ5"/>
<dbReference type="InterPro" id="IPR013959">
    <property type="entry name" value="DASH_Dad4"/>
</dbReference>
<evidence type="ECO:0000256" key="8">
    <source>
        <dbReference type="ARBA" id="ARBA00022618"/>
    </source>
</evidence>
<gene>
    <name evidence="19" type="ORF">PCON_10573</name>
</gene>
<keyword evidence="11" id="KW-0995">Kinetochore</keyword>
<dbReference type="PANTHER" id="PTHR28222">
    <property type="entry name" value="DASH COMPLEX SUBUNIT DAD4"/>
    <property type="match status" value="1"/>
</dbReference>
<keyword evidence="13" id="KW-0539">Nucleus</keyword>
<sequence>MESPHEHQQNQLLSRIINNVEKLNESIKVLNKMLEETSDKNANPDIVAQMWKNYHSNVQFNLEVCRIRNNGVRPSNSRDQGKAGKAGSGMEARRT</sequence>
<evidence type="ECO:0000256" key="7">
    <source>
        <dbReference type="ARBA" id="ARBA00022490"/>
    </source>
</evidence>
<evidence type="ECO:0000256" key="15">
    <source>
        <dbReference type="ARBA" id="ARBA00023328"/>
    </source>
</evidence>
<keyword evidence="10" id="KW-0498">Mitosis</keyword>
<evidence type="ECO:0000256" key="12">
    <source>
        <dbReference type="ARBA" id="ARBA00023212"/>
    </source>
</evidence>
<dbReference type="AlphaFoldDB" id="U4LPQ5"/>
<evidence type="ECO:0000256" key="9">
    <source>
        <dbReference type="ARBA" id="ARBA00022701"/>
    </source>
</evidence>
<keyword evidence="17" id="KW-0175">Coiled coil</keyword>
<evidence type="ECO:0000256" key="10">
    <source>
        <dbReference type="ARBA" id="ARBA00022776"/>
    </source>
</evidence>
<evidence type="ECO:0000256" key="4">
    <source>
        <dbReference type="ARBA" id="ARBA00009754"/>
    </source>
</evidence>